<protein>
    <submittedName>
        <fullName evidence="3">Putative membrane fusion protein</fullName>
    </submittedName>
</protein>
<gene>
    <name evidence="3" type="ORF">SAMN02745218_01754</name>
</gene>
<dbReference type="OrthoDB" id="1722186at2"/>
<evidence type="ECO:0000256" key="1">
    <source>
        <dbReference type="SAM" id="Phobius"/>
    </source>
</evidence>
<keyword evidence="4" id="KW-1185">Reference proteome</keyword>
<dbReference type="Proteomes" id="UP000184196">
    <property type="component" value="Unassembled WGS sequence"/>
</dbReference>
<name>A0A1M5A157_9FIRM</name>
<evidence type="ECO:0000313" key="3">
    <source>
        <dbReference type="EMBL" id="SHF23934.1"/>
    </source>
</evidence>
<evidence type="ECO:0000313" key="4">
    <source>
        <dbReference type="Proteomes" id="UP000184196"/>
    </source>
</evidence>
<keyword evidence="1" id="KW-0812">Transmembrane</keyword>
<evidence type="ECO:0000259" key="2">
    <source>
        <dbReference type="Pfam" id="PF26018"/>
    </source>
</evidence>
<dbReference type="AlphaFoldDB" id="A0A1M5A157"/>
<dbReference type="EMBL" id="FQUW01000019">
    <property type="protein sequence ID" value="SHF23934.1"/>
    <property type="molecule type" value="Genomic_DNA"/>
</dbReference>
<organism evidence="3 4">
    <name type="scientific">Desulfofundulus australicus DSM 11792</name>
    <dbReference type="NCBI Taxonomy" id="1121425"/>
    <lineage>
        <taxon>Bacteria</taxon>
        <taxon>Bacillati</taxon>
        <taxon>Bacillota</taxon>
        <taxon>Clostridia</taxon>
        <taxon>Eubacteriales</taxon>
        <taxon>Peptococcaceae</taxon>
        <taxon>Desulfofundulus</taxon>
    </lineage>
</organism>
<reference evidence="4" key="1">
    <citation type="submission" date="2016-11" db="EMBL/GenBank/DDBJ databases">
        <authorList>
            <person name="Varghese N."/>
            <person name="Submissions S."/>
        </authorList>
    </citation>
    <scope>NUCLEOTIDE SEQUENCE [LARGE SCALE GENOMIC DNA]</scope>
    <source>
        <strain evidence="4">DSM 11792</strain>
    </source>
</reference>
<keyword evidence="1" id="KW-0472">Membrane</keyword>
<dbReference type="InterPro" id="IPR058709">
    <property type="entry name" value="BSH_RND-rel"/>
</dbReference>
<proteinExistence type="predicted"/>
<keyword evidence="1" id="KW-1133">Transmembrane helix</keyword>
<feature type="transmembrane region" description="Helical" evidence="1">
    <location>
        <begin position="10"/>
        <end position="28"/>
    </location>
</feature>
<sequence length="301" mass="33836">MTSLPRIRRIYFLVVLVLMIIFYLWNLVRVRLVDIEWLKEDNISRTVATSGWLIKEEQLLLSPGRGQLRLLVDDGERVRAGAPVAEVILSQNGGAGEKRVVYAPRGGVFCNHIDGLEELLRPANALKMEAVEKLEVKPVSPLTGSRVEKGEPVGKLVDNLSGIWYWCRVDGEGNRAVKWPAGQQVVILWQGRPVEARLEKVAGEEMLFLLPAYPGDLIHRRQVQMELKVGELSGYAVPSRALVKRGEEQGIYIVSRRRVAWVPVRVLGGTPERVIIAGEQLSACTRYVANPFWVRESDEVE</sequence>
<dbReference type="Pfam" id="PF26018">
    <property type="entry name" value="BSH_RND_rel"/>
    <property type="match status" value="1"/>
</dbReference>
<dbReference type="RefSeq" id="WP_073165225.1">
    <property type="nucleotide sequence ID" value="NZ_FQUW01000019.1"/>
</dbReference>
<accession>A0A1M5A157</accession>
<feature type="domain" description="RND related barrel-sandwich hybrid" evidence="2">
    <location>
        <begin position="57"/>
        <end position="158"/>
    </location>
</feature>